<proteinExistence type="inferred from homology"/>
<dbReference type="SUPFAM" id="SSF63829">
    <property type="entry name" value="Calcium-dependent phosphotriesterase"/>
    <property type="match status" value="1"/>
</dbReference>
<accession>A0A6I4MGI4</accession>
<organism evidence="4 5">
    <name type="scientific">Actinomadura physcomitrii</name>
    <dbReference type="NCBI Taxonomy" id="2650748"/>
    <lineage>
        <taxon>Bacteria</taxon>
        <taxon>Bacillati</taxon>
        <taxon>Actinomycetota</taxon>
        <taxon>Actinomycetes</taxon>
        <taxon>Streptosporangiales</taxon>
        <taxon>Thermomonosporaceae</taxon>
        <taxon>Actinomadura</taxon>
    </lineage>
</organism>
<dbReference type="InterPro" id="IPR051262">
    <property type="entry name" value="SMP-30/CGR1_Lactonase"/>
</dbReference>
<dbReference type="PANTHER" id="PTHR47572:SF4">
    <property type="entry name" value="LACTONASE DRP35"/>
    <property type="match status" value="1"/>
</dbReference>
<keyword evidence="2" id="KW-0378">Hydrolase</keyword>
<gene>
    <name evidence="4" type="ORF">F8568_031580</name>
</gene>
<name>A0A6I4MGI4_9ACTN</name>
<dbReference type="InterPro" id="IPR011042">
    <property type="entry name" value="6-blade_b-propeller_TolB-like"/>
</dbReference>
<dbReference type="EMBL" id="WBMS02000031">
    <property type="protein sequence ID" value="MWA04833.1"/>
    <property type="molecule type" value="Genomic_DNA"/>
</dbReference>
<evidence type="ECO:0000313" key="5">
    <source>
        <dbReference type="Proteomes" id="UP000462055"/>
    </source>
</evidence>
<dbReference type="PANTHER" id="PTHR47572">
    <property type="entry name" value="LIPOPROTEIN-RELATED"/>
    <property type="match status" value="1"/>
</dbReference>
<protein>
    <submittedName>
        <fullName evidence="4">Gluconolactonase</fullName>
    </submittedName>
</protein>
<dbReference type="AlphaFoldDB" id="A0A6I4MGI4"/>
<comment type="caution">
    <text evidence="4">The sequence shown here is derived from an EMBL/GenBank/DDBJ whole genome shotgun (WGS) entry which is preliminary data.</text>
</comment>
<feature type="domain" description="SMP-30/Gluconolactonase/LRE-like region" evidence="3">
    <location>
        <begin position="14"/>
        <end position="271"/>
    </location>
</feature>
<dbReference type="Pfam" id="PF08450">
    <property type="entry name" value="SGL"/>
    <property type="match status" value="1"/>
</dbReference>
<dbReference type="Proteomes" id="UP000462055">
    <property type="component" value="Unassembled WGS sequence"/>
</dbReference>
<sequence length="301" mass="31634">MVANLETVASGLVFPEAPRWHEGRLWVSDIPAQEIVAVGPDGVVERMHEVPGRPGGSGWLSDGSLVVVSANDTTLVRFDPAGRRSVYADLNGIVPARLNDLIVDAHDSVWVGNLGFEFAPGSRVRPTQLVRVDPDGAAAPVGEEVWFPNGMAITPDGASLLVAESFAQRISAFPLQPSGELGPRRTWAAFGSAPVPCDPVEFMAAAVMLPDGMCLDAEGAVWVADAGGCRVLRVAEGGEVLREVKVSTGDRGVFACMLGGPDGDTLYICSSLPMHRHAEAEVSRNGSLLSLRAPAPRAGLP</sequence>
<dbReference type="InterPro" id="IPR013658">
    <property type="entry name" value="SGL"/>
</dbReference>
<dbReference type="GO" id="GO:0016787">
    <property type="term" value="F:hydrolase activity"/>
    <property type="evidence" value="ECO:0007669"/>
    <property type="project" value="UniProtKB-KW"/>
</dbReference>
<reference evidence="4" key="1">
    <citation type="submission" date="2019-12" db="EMBL/GenBank/DDBJ databases">
        <title>Actinomadura physcomitrii sp. nov., a novel actinomycete isolated from moss [Physcomitrium sphaericum (Ludw) Fuernr].</title>
        <authorList>
            <person name="Zhuang X."/>
        </authorList>
    </citation>
    <scope>NUCLEOTIDE SEQUENCE [LARGE SCALE GENOMIC DNA]</scope>
    <source>
        <strain evidence="4">LD22</strain>
    </source>
</reference>
<evidence type="ECO:0000313" key="4">
    <source>
        <dbReference type="EMBL" id="MWA04833.1"/>
    </source>
</evidence>
<keyword evidence="5" id="KW-1185">Reference proteome</keyword>
<comment type="similarity">
    <text evidence="1">Belongs to the SMP-30/CGR1 family.</text>
</comment>
<evidence type="ECO:0000256" key="1">
    <source>
        <dbReference type="ARBA" id="ARBA00008853"/>
    </source>
</evidence>
<evidence type="ECO:0000256" key="2">
    <source>
        <dbReference type="ARBA" id="ARBA00022801"/>
    </source>
</evidence>
<evidence type="ECO:0000259" key="3">
    <source>
        <dbReference type="Pfam" id="PF08450"/>
    </source>
</evidence>
<dbReference type="Gene3D" id="2.120.10.30">
    <property type="entry name" value="TolB, C-terminal domain"/>
    <property type="match status" value="1"/>
</dbReference>